<evidence type="ECO:0000259" key="20">
    <source>
        <dbReference type="PROSITE" id="PS50800"/>
    </source>
</evidence>
<evidence type="ECO:0000256" key="3">
    <source>
        <dbReference type="ARBA" id="ARBA00004906"/>
    </source>
</evidence>
<keyword evidence="8 17" id="KW-0479">Metal-binding</keyword>
<comment type="pathway">
    <text evidence="3 17">Protein modification; protein ubiquitination.</text>
</comment>
<dbReference type="InterPro" id="IPR013083">
    <property type="entry name" value="Znf_RING/FYVE/PHD"/>
</dbReference>
<evidence type="ECO:0000256" key="14">
    <source>
        <dbReference type="ARBA" id="ARBA00023204"/>
    </source>
</evidence>
<dbReference type="GO" id="GO:0008270">
    <property type="term" value="F:zinc ion binding"/>
    <property type="evidence" value="ECO:0007669"/>
    <property type="project" value="UniProtKB-KW"/>
</dbReference>
<comment type="subcellular location">
    <subcellularLocation>
        <location evidence="2 17">Nucleus</location>
    </subcellularLocation>
</comment>
<evidence type="ECO:0000256" key="9">
    <source>
        <dbReference type="ARBA" id="ARBA00022763"/>
    </source>
</evidence>
<evidence type="ECO:0000256" key="12">
    <source>
        <dbReference type="ARBA" id="ARBA00022833"/>
    </source>
</evidence>
<dbReference type="GO" id="GO:0006281">
    <property type="term" value="P:DNA repair"/>
    <property type="evidence" value="ECO:0007669"/>
    <property type="project" value="UniProtKB-KW"/>
</dbReference>
<dbReference type="SUPFAM" id="SSF57850">
    <property type="entry name" value="RING/U-box"/>
    <property type="match status" value="1"/>
</dbReference>
<dbReference type="InterPro" id="IPR003034">
    <property type="entry name" value="SAP_dom"/>
</dbReference>
<comment type="subunit">
    <text evidence="17">Interacts with E2 UBC2, forming a complex with ubiquitin ligase activity.</text>
</comment>
<feature type="region of interest" description="Disordered" evidence="18">
    <location>
        <begin position="192"/>
        <end position="211"/>
    </location>
</feature>
<evidence type="ECO:0000313" key="22">
    <source>
        <dbReference type="Proteomes" id="UP000011064"/>
    </source>
</evidence>
<evidence type="ECO:0000256" key="5">
    <source>
        <dbReference type="ARBA" id="ARBA00012483"/>
    </source>
</evidence>
<evidence type="ECO:0000256" key="13">
    <source>
        <dbReference type="ARBA" id="ARBA00023125"/>
    </source>
</evidence>
<evidence type="ECO:0000256" key="1">
    <source>
        <dbReference type="ARBA" id="ARBA00000900"/>
    </source>
</evidence>
<dbReference type="InterPro" id="IPR017907">
    <property type="entry name" value="Znf_RING_CS"/>
</dbReference>
<reference evidence="22" key="1">
    <citation type="submission" date="2010-09" db="EMBL/GenBank/DDBJ databases">
        <title>The genome sequence of Geomyces destructans 20631-21.</title>
        <authorList>
            <consortium name="The Broad Institute Genome Sequencing Platform"/>
            <person name="Cuomo C.A."/>
            <person name="Blehert D.S."/>
            <person name="Lorch J.M."/>
            <person name="Young S.K."/>
            <person name="Zeng Q."/>
            <person name="Gargeya S."/>
            <person name="Fitzgerald M."/>
            <person name="Haas B."/>
            <person name="Abouelleil A."/>
            <person name="Alvarado L."/>
            <person name="Arachchi H.M."/>
            <person name="Berlin A."/>
            <person name="Brown A."/>
            <person name="Chapman S.B."/>
            <person name="Chen Z."/>
            <person name="Dunbar C."/>
            <person name="Freedman E."/>
            <person name="Gearin G."/>
            <person name="Gellesch M."/>
            <person name="Goldberg J."/>
            <person name="Griggs A."/>
            <person name="Gujja S."/>
            <person name="Heiman D."/>
            <person name="Howarth C."/>
            <person name="Larson L."/>
            <person name="Lui A."/>
            <person name="MacDonald P.J.P."/>
            <person name="Montmayeur A."/>
            <person name="Murphy C."/>
            <person name="Neiman D."/>
            <person name="Pearson M."/>
            <person name="Priest M."/>
            <person name="Roberts A."/>
            <person name="Saif S."/>
            <person name="Shea T."/>
            <person name="Shenoy N."/>
            <person name="Sisk P."/>
            <person name="Stolte C."/>
            <person name="Sykes S."/>
            <person name="Wortman J."/>
            <person name="Nusbaum C."/>
            <person name="Birren B."/>
        </authorList>
    </citation>
    <scope>NUCLEOTIDE SEQUENCE [LARGE SCALE GENOMIC DNA]</scope>
    <source>
        <strain evidence="22">ATCC MYA-4855 / 20631-21</strain>
    </source>
</reference>
<dbReference type="InterPro" id="IPR039577">
    <property type="entry name" value="Rad18"/>
</dbReference>
<dbReference type="FunCoup" id="L8G8J9">
    <property type="interactions" value="298"/>
</dbReference>
<evidence type="ECO:0000313" key="21">
    <source>
        <dbReference type="EMBL" id="ELR09174.1"/>
    </source>
</evidence>
<dbReference type="EMBL" id="GL573231">
    <property type="protein sequence ID" value="ELR09174.1"/>
    <property type="molecule type" value="Genomic_DNA"/>
</dbReference>
<feature type="domain" description="SAP" evidence="20">
    <location>
        <begin position="233"/>
        <end position="267"/>
    </location>
</feature>
<dbReference type="FunFam" id="3.30.40.10:FF:000172">
    <property type="entry name" value="E3 ubiquitin-protein ligase RAD18"/>
    <property type="match status" value="1"/>
</dbReference>
<evidence type="ECO:0000256" key="10">
    <source>
        <dbReference type="ARBA" id="ARBA00022771"/>
    </source>
</evidence>
<evidence type="ECO:0000256" key="15">
    <source>
        <dbReference type="ARBA" id="ARBA00023242"/>
    </source>
</evidence>
<dbReference type="Proteomes" id="UP000011064">
    <property type="component" value="Unassembled WGS sequence"/>
</dbReference>
<evidence type="ECO:0000256" key="7">
    <source>
        <dbReference type="ARBA" id="ARBA00022679"/>
    </source>
</evidence>
<dbReference type="GO" id="GO:0003697">
    <property type="term" value="F:single-stranded DNA binding"/>
    <property type="evidence" value="ECO:0007669"/>
    <property type="project" value="UniProtKB-UniRule"/>
</dbReference>
<feature type="domain" description="RING-type" evidence="19">
    <location>
        <begin position="36"/>
        <end position="74"/>
    </location>
</feature>
<dbReference type="AlphaFoldDB" id="L8G8J9"/>
<dbReference type="SMART" id="SM00184">
    <property type="entry name" value="RING"/>
    <property type="match status" value="1"/>
</dbReference>
<dbReference type="Pfam" id="PF13923">
    <property type="entry name" value="zf-C3HC4_2"/>
    <property type="match status" value="1"/>
</dbReference>
<comment type="catalytic activity">
    <reaction evidence="1 17">
        <text>S-ubiquitinyl-[E2 ubiquitin-conjugating enzyme]-L-cysteine + [acceptor protein]-L-lysine = [E2 ubiquitin-conjugating enzyme]-L-cysteine + N(6)-ubiquitinyl-[acceptor protein]-L-lysine.</text>
        <dbReference type="EC" id="2.3.2.27"/>
    </reaction>
</comment>
<dbReference type="InParanoid" id="L8G8J9"/>
<dbReference type="Gene3D" id="3.30.40.10">
    <property type="entry name" value="Zinc/RING finger domain, C3HC4 (zinc finger)"/>
    <property type="match status" value="1"/>
</dbReference>
<dbReference type="GO" id="GO:0061630">
    <property type="term" value="F:ubiquitin protein ligase activity"/>
    <property type="evidence" value="ECO:0007669"/>
    <property type="project" value="UniProtKB-UniRule"/>
</dbReference>
<dbReference type="PANTHER" id="PTHR14134:SF2">
    <property type="entry name" value="E3 UBIQUITIN-PROTEIN LIGASE RAD18"/>
    <property type="match status" value="1"/>
</dbReference>
<feature type="region of interest" description="Disordered" evidence="18">
    <location>
        <begin position="109"/>
        <end position="152"/>
    </location>
</feature>
<dbReference type="PANTHER" id="PTHR14134">
    <property type="entry name" value="E3 UBIQUITIN-PROTEIN LIGASE RAD18"/>
    <property type="match status" value="1"/>
</dbReference>
<proteinExistence type="inferred from homology"/>
<dbReference type="GO" id="GO:0097505">
    <property type="term" value="C:Rad6-Rad18 complex"/>
    <property type="evidence" value="ECO:0007669"/>
    <property type="project" value="TreeGrafter"/>
</dbReference>
<dbReference type="SMART" id="SM00513">
    <property type="entry name" value="SAP"/>
    <property type="match status" value="1"/>
</dbReference>
<keyword evidence="15 17" id="KW-0539">Nucleus</keyword>
<evidence type="ECO:0000256" key="4">
    <source>
        <dbReference type="ARBA" id="ARBA00009506"/>
    </source>
</evidence>
<keyword evidence="11 17" id="KW-0833">Ubl conjugation pathway</keyword>
<dbReference type="UniPathway" id="UPA00143"/>
<keyword evidence="12 17" id="KW-0862">Zinc</keyword>
<dbReference type="PROSITE" id="PS50089">
    <property type="entry name" value="ZF_RING_2"/>
    <property type="match status" value="1"/>
</dbReference>
<dbReference type="STRING" id="658429.L8G8J9"/>
<dbReference type="SMART" id="SM00734">
    <property type="entry name" value="ZnF_Rad18"/>
    <property type="match status" value="1"/>
</dbReference>
<evidence type="ECO:0000256" key="6">
    <source>
        <dbReference type="ARBA" id="ARBA00015551"/>
    </source>
</evidence>
<dbReference type="InterPro" id="IPR004580">
    <property type="entry name" value="Rad18_fungi"/>
</dbReference>
<dbReference type="EC" id="2.3.2.27" evidence="5 17"/>
<name>L8G8J9_PSED2</name>
<accession>L8G8J9</accession>
<dbReference type="VEuPathDB" id="FungiDB:GMDG_03752"/>
<evidence type="ECO:0000256" key="11">
    <source>
        <dbReference type="ARBA" id="ARBA00022786"/>
    </source>
</evidence>
<dbReference type="GO" id="GO:0006513">
    <property type="term" value="P:protein monoubiquitination"/>
    <property type="evidence" value="ECO:0007669"/>
    <property type="project" value="InterPro"/>
</dbReference>
<evidence type="ECO:0000256" key="17">
    <source>
        <dbReference type="RuleBase" id="RU368093"/>
    </source>
</evidence>
<comment type="similarity">
    <text evidence="4 17">Belongs to the RAD18 family.</text>
</comment>
<dbReference type="InterPro" id="IPR001841">
    <property type="entry name" value="Znf_RING"/>
</dbReference>
<evidence type="ECO:0000256" key="18">
    <source>
        <dbReference type="SAM" id="MobiDB-lite"/>
    </source>
</evidence>
<dbReference type="OrthoDB" id="9049620at2759"/>
<sequence length="376" mass="41422">MATIGPQDTTFDVPDPTDWKGTALQGFAAVESPMRCQVCKEFMTTPMMTSCGHTFCSLCIRRCLANDGLCPACRTPDQELKLRANKCMGEVIESFKQIRGPALEIARMPPVLSDPVSQKRKRDASISNSQDLEKRRTRSSTRIASQEPLESPMEATYIEQSDGASEDGLVACPICSARMKEFLVNGHIDTSCPAPPSDHSSSKPNNISNPSITTNFRLQRPTFEPTPLPTLNYSLLSDTNLRKKLKDLGISSIGNRPPLERRHREWVTLWNANCDSSKPRSKAELLRDLETWERTQVSQGTSRNYTGGGLPIASKDFDGAAWSSKHGPTFRSLIEEAARSRRQKSSGEATSTSEPIGVTIDVSGDNFSEETNDCAD</sequence>
<keyword evidence="22" id="KW-1185">Reference proteome</keyword>
<gene>
    <name evidence="21" type="ORF">GMDG_03752</name>
</gene>
<keyword evidence="10 16" id="KW-0863">Zinc-finger</keyword>
<dbReference type="PROSITE" id="PS00518">
    <property type="entry name" value="ZF_RING_1"/>
    <property type="match status" value="1"/>
</dbReference>
<dbReference type="HOGENOM" id="CLU_028491_1_1_1"/>
<evidence type="ECO:0000256" key="2">
    <source>
        <dbReference type="ARBA" id="ARBA00004123"/>
    </source>
</evidence>
<dbReference type="GO" id="GO:0006301">
    <property type="term" value="P:DNA damage tolerance"/>
    <property type="evidence" value="ECO:0007669"/>
    <property type="project" value="InterPro"/>
</dbReference>
<dbReference type="PROSITE" id="PS50800">
    <property type="entry name" value="SAP"/>
    <property type="match status" value="1"/>
</dbReference>
<dbReference type="NCBIfam" id="TIGR00599">
    <property type="entry name" value="rad18"/>
    <property type="match status" value="1"/>
</dbReference>
<comment type="function">
    <text evidence="17">E3 RING-finger protein, member of the UBC2/RAD6 epistasis group. Associates to the E2 ubiquitin conjugating enzyme UBC2/RAD6 to form the UBC2-RAD18 ubiquitin ligase complex involved in postreplicative repair (PRR) of damaged DNA.</text>
</comment>
<keyword evidence="9 17" id="KW-0227">DNA damage</keyword>
<feature type="region of interest" description="Disordered" evidence="18">
    <location>
        <begin position="333"/>
        <end position="376"/>
    </location>
</feature>
<dbReference type="GO" id="GO:0005634">
    <property type="term" value="C:nucleus"/>
    <property type="evidence" value="ECO:0007669"/>
    <property type="project" value="UniProtKB-SubCell"/>
</dbReference>
<evidence type="ECO:0000256" key="8">
    <source>
        <dbReference type="ARBA" id="ARBA00022723"/>
    </source>
</evidence>
<evidence type="ECO:0000259" key="19">
    <source>
        <dbReference type="PROSITE" id="PS50089"/>
    </source>
</evidence>
<dbReference type="InterPro" id="IPR006642">
    <property type="entry name" value="Rad18_UBZ4"/>
</dbReference>
<evidence type="ECO:0000256" key="16">
    <source>
        <dbReference type="PROSITE-ProRule" id="PRU00175"/>
    </source>
</evidence>
<keyword evidence="13 17" id="KW-0238">DNA-binding</keyword>
<protein>
    <recommendedName>
        <fullName evidence="6 17">Postreplication repair E3 ubiquitin-protein ligase RAD18</fullName>
        <ecNumber evidence="5 17">2.3.2.27</ecNumber>
    </recommendedName>
    <alternativeName>
        <fullName evidence="17">RING-type E3 ubiquitin transferase RAD18</fullName>
    </alternativeName>
</protein>
<keyword evidence="14 17" id="KW-0234">DNA repair</keyword>
<keyword evidence="7 17" id="KW-0808">Transferase</keyword>
<feature type="compositionally biased region" description="Low complexity" evidence="18">
    <location>
        <begin position="202"/>
        <end position="211"/>
    </location>
</feature>
<feature type="compositionally biased region" description="Acidic residues" evidence="18">
    <location>
        <begin position="367"/>
        <end position="376"/>
    </location>
</feature>
<organism evidence="21 22">
    <name type="scientific">Pseudogymnoascus destructans (strain ATCC MYA-4855 / 20631-21)</name>
    <name type="common">Bat white-nose syndrome fungus</name>
    <name type="synonym">Geomyces destructans</name>
    <dbReference type="NCBI Taxonomy" id="658429"/>
    <lineage>
        <taxon>Eukaryota</taxon>
        <taxon>Fungi</taxon>
        <taxon>Dikarya</taxon>
        <taxon>Ascomycota</taxon>
        <taxon>Pezizomycotina</taxon>
        <taxon>Leotiomycetes</taxon>
        <taxon>Thelebolales</taxon>
        <taxon>Thelebolaceae</taxon>
        <taxon>Pseudogymnoascus</taxon>
    </lineage>
</organism>